<evidence type="ECO:0000256" key="1">
    <source>
        <dbReference type="ARBA" id="ARBA00001946"/>
    </source>
</evidence>
<dbReference type="GO" id="GO:0046872">
    <property type="term" value="F:metal ion binding"/>
    <property type="evidence" value="ECO:0007669"/>
    <property type="project" value="UniProtKB-KW"/>
</dbReference>
<protein>
    <recommendedName>
        <fullName evidence="11">fructokinase</fullName>
        <ecNumber evidence="11">2.7.1.4</ecNumber>
    </recommendedName>
</protein>
<dbReference type="Pfam" id="PF00480">
    <property type="entry name" value="ROK"/>
    <property type="match status" value="1"/>
</dbReference>
<keyword evidence="4" id="KW-0479">Metal-binding</keyword>
<gene>
    <name evidence="13" type="ORF">PECAL_1P27250</name>
</gene>
<evidence type="ECO:0000256" key="9">
    <source>
        <dbReference type="ARBA" id="ARBA00022842"/>
    </source>
</evidence>
<dbReference type="EC" id="2.7.1.4" evidence="11"/>
<dbReference type="CDD" id="cd24067">
    <property type="entry name" value="ASKHA_NBD_ROK_BsFRK-like"/>
    <property type="match status" value="1"/>
</dbReference>
<dbReference type="GO" id="GO:0005524">
    <property type="term" value="F:ATP binding"/>
    <property type="evidence" value="ECO:0007669"/>
    <property type="project" value="UniProtKB-KW"/>
</dbReference>
<reference evidence="13" key="1">
    <citation type="submission" date="2021-11" db="EMBL/GenBank/DDBJ databases">
        <authorList>
            <consortium name="Genoscope - CEA"/>
            <person name="William W."/>
        </authorList>
    </citation>
    <scope>NUCLEOTIDE SEQUENCE</scope>
</reference>
<evidence type="ECO:0000256" key="11">
    <source>
        <dbReference type="ARBA" id="ARBA00038887"/>
    </source>
</evidence>
<dbReference type="PANTHER" id="PTHR42742:SF3">
    <property type="entry name" value="FRUCTOKINASE"/>
    <property type="match status" value="1"/>
</dbReference>
<dbReference type="InterPro" id="IPR043129">
    <property type="entry name" value="ATPase_NBD"/>
</dbReference>
<name>A0A8J2S8N5_9STRA</name>
<comment type="cofactor">
    <cofactor evidence="1">
        <name>Mg(2+)</name>
        <dbReference type="ChEBI" id="CHEBI:18420"/>
    </cofactor>
</comment>
<keyword evidence="7" id="KW-0862">Zinc</keyword>
<keyword evidence="3" id="KW-0808">Transferase</keyword>
<organism evidence="13 14">
    <name type="scientific">Pelagomonas calceolata</name>
    <dbReference type="NCBI Taxonomy" id="35677"/>
    <lineage>
        <taxon>Eukaryota</taxon>
        <taxon>Sar</taxon>
        <taxon>Stramenopiles</taxon>
        <taxon>Ochrophyta</taxon>
        <taxon>Pelagophyceae</taxon>
        <taxon>Pelagomonadales</taxon>
        <taxon>Pelagomonadaceae</taxon>
        <taxon>Pelagomonas</taxon>
    </lineage>
</organism>
<dbReference type="Gene3D" id="3.30.420.40">
    <property type="match status" value="2"/>
</dbReference>
<dbReference type="OrthoDB" id="10260668at2759"/>
<evidence type="ECO:0000256" key="6">
    <source>
        <dbReference type="ARBA" id="ARBA00022777"/>
    </source>
</evidence>
<keyword evidence="14" id="KW-1185">Reference proteome</keyword>
<dbReference type="EMBL" id="CAKKNE010000001">
    <property type="protein sequence ID" value="CAH0366245.1"/>
    <property type="molecule type" value="Genomic_DNA"/>
</dbReference>
<evidence type="ECO:0000256" key="4">
    <source>
        <dbReference type="ARBA" id="ARBA00022723"/>
    </source>
</evidence>
<keyword evidence="5" id="KW-0547">Nucleotide-binding</keyword>
<comment type="similarity">
    <text evidence="2">Belongs to the ROK (NagC/XylR) family.</text>
</comment>
<keyword evidence="10" id="KW-0119">Carbohydrate metabolism</keyword>
<evidence type="ECO:0000256" key="5">
    <source>
        <dbReference type="ARBA" id="ARBA00022741"/>
    </source>
</evidence>
<evidence type="ECO:0000256" key="12">
    <source>
        <dbReference type="ARBA" id="ARBA00048451"/>
    </source>
</evidence>
<sequence length="330" mass="34124">MPVLAAVEGGGTTYVVAIAKDKPENIIERASFPTTTPEETLSKCKAWLRQRSFDALGIATFGPVDPRTSSKTYGHITKTPKKLWRDADVVGALDIFGVPVKFDTDVNAPALSEYRAMIDKGEDPSCVAYATVGTGVGVGLVVNGAPVHGLLHPEAGHACVPRYPGDDFAGHNPSLNCPGWAEVEAMCASGALAKRAGLNDTAGLKDLPDDHPVWDVAAHYLAALCANLILVVSPEKIVLSGGVMLRASLFPRIRAKTVQYLNGYIPVPAVASAAAAETLIVPSPHGNDAGIIGALTLAQDALGGGSSSPCRLSLMGGAFAAGALLAALLR</sequence>
<dbReference type="AlphaFoldDB" id="A0A8J2S8N5"/>
<keyword evidence="6" id="KW-0418">Kinase</keyword>
<evidence type="ECO:0000256" key="8">
    <source>
        <dbReference type="ARBA" id="ARBA00022840"/>
    </source>
</evidence>
<dbReference type="PROSITE" id="PS01125">
    <property type="entry name" value="ROK"/>
    <property type="match status" value="1"/>
</dbReference>
<dbReference type="GO" id="GO:0008865">
    <property type="term" value="F:fructokinase activity"/>
    <property type="evidence" value="ECO:0007669"/>
    <property type="project" value="UniProtKB-EC"/>
</dbReference>
<dbReference type="SUPFAM" id="SSF53067">
    <property type="entry name" value="Actin-like ATPase domain"/>
    <property type="match status" value="1"/>
</dbReference>
<evidence type="ECO:0000256" key="7">
    <source>
        <dbReference type="ARBA" id="ARBA00022833"/>
    </source>
</evidence>
<comment type="catalytic activity">
    <reaction evidence="12">
        <text>D-fructose + ATP = D-fructose 6-phosphate + ADP + H(+)</text>
        <dbReference type="Rhea" id="RHEA:16125"/>
        <dbReference type="ChEBI" id="CHEBI:15378"/>
        <dbReference type="ChEBI" id="CHEBI:30616"/>
        <dbReference type="ChEBI" id="CHEBI:37721"/>
        <dbReference type="ChEBI" id="CHEBI:61527"/>
        <dbReference type="ChEBI" id="CHEBI:456216"/>
        <dbReference type="EC" id="2.7.1.4"/>
    </reaction>
</comment>
<dbReference type="FunFam" id="3.30.420.40:FF:000153">
    <property type="entry name" value="Putative fructokinase"/>
    <property type="match status" value="1"/>
</dbReference>
<dbReference type="Proteomes" id="UP000789595">
    <property type="component" value="Unassembled WGS sequence"/>
</dbReference>
<dbReference type="InterPro" id="IPR051804">
    <property type="entry name" value="Carb_Metab_Reg_Kinase/Isom"/>
</dbReference>
<dbReference type="InterPro" id="IPR049874">
    <property type="entry name" value="ROK_cs"/>
</dbReference>
<evidence type="ECO:0000256" key="2">
    <source>
        <dbReference type="ARBA" id="ARBA00006479"/>
    </source>
</evidence>
<proteinExistence type="inferred from homology"/>
<evidence type="ECO:0000313" key="13">
    <source>
        <dbReference type="EMBL" id="CAH0366245.1"/>
    </source>
</evidence>
<evidence type="ECO:0000256" key="3">
    <source>
        <dbReference type="ARBA" id="ARBA00022679"/>
    </source>
</evidence>
<keyword evidence="9" id="KW-0460">Magnesium</keyword>
<accession>A0A8J2S8N5</accession>
<evidence type="ECO:0000256" key="10">
    <source>
        <dbReference type="ARBA" id="ARBA00023277"/>
    </source>
</evidence>
<comment type="caution">
    <text evidence="13">The sequence shown here is derived from an EMBL/GenBank/DDBJ whole genome shotgun (WGS) entry which is preliminary data.</text>
</comment>
<keyword evidence="8" id="KW-0067">ATP-binding</keyword>
<dbReference type="InterPro" id="IPR000600">
    <property type="entry name" value="ROK"/>
</dbReference>
<evidence type="ECO:0000313" key="14">
    <source>
        <dbReference type="Proteomes" id="UP000789595"/>
    </source>
</evidence>
<dbReference type="PANTHER" id="PTHR42742">
    <property type="entry name" value="TRANSCRIPTIONAL REPRESSOR MPRA"/>
    <property type="match status" value="1"/>
</dbReference>